<evidence type="ECO:0000313" key="1">
    <source>
        <dbReference type="EMBL" id="AJG74038.1"/>
    </source>
</evidence>
<dbReference type="Proteomes" id="UP000501107">
    <property type="component" value="Plasmid unnamed3"/>
</dbReference>
<evidence type="ECO:0000313" key="2">
    <source>
        <dbReference type="EMBL" id="MDR4174913.1"/>
    </source>
</evidence>
<dbReference type="EMBL" id="VKQN01000001">
    <property type="protein sequence ID" value="MDR4174913.1"/>
    <property type="molecule type" value="Genomic_DNA"/>
</dbReference>
<gene>
    <name evidence="1" type="ORF">BF38_5765</name>
    <name evidence="2" type="ORF">FO599_02040</name>
    <name evidence="3" type="ORF">FOC89_02035</name>
</gene>
<dbReference type="AlphaFoldDB" id="A0A0B5NPI3"/>
<dbReference type="Proteomes" id="UP000031876">
    <property type="component" value="Plasmid 2"/>
</dbReference>
<reference evidence="2" key="2">
    <citation type="submission" date="2019-07" db="EMBL/GenBank/DDBJ databases">
        <title>Phylogenomic Reclassification of ATCC Bacillus Strains and Various Taxa within the Genus Bacillus.</title>
        <authorList>
            <person name="Riojas M.A."/>
            <person name="Frank A.M."/>
            <person name="Fenn S.L."/>
            <person name="King S.P."/>
            <person name="Brower S.M."/>
            <person name="Hazbon M.H."/>
        </authorList>
    </citation>
    <scope>NUCLEOTIDE SEQUENCE</scope>
    <source>
        <strain evidence="2">ATCC 35646</strain>
    </source>
</reference>
<evidence type="ECO:0000313" key="3">
    <source>
        <dbReference type="EMBL" id="QKH22788.1"/>
    </source>
</evidence>
<reference evidence="1 4" key="1">
    <citation type="journal article" date="2015" name="Genome Announc.">
        <title>Complete genome sequences for 35 biothreat assay-relevant bacillus species.</title>
        <authorList>
            <person name="Johnson S.L."/>
            <person name="Daligault H.E."/>
            <person name="Davenport K.W."/>
            <person name="Jaissle J."/>
            <person name="Frey K.G."/>
            <person name="Ladner J.T."/>
            <person name="Broomall S.M."/>
            <person name="Bishop-Lilly K.A."/>
            <person name="Bruce D.C."/>
            <person name="Gibbons H.S."/>
            <person name="Coyne S.R."/>
            <person name="Lo C.C."/>
            <person name="Meincke L."/>
            <person name="Munk A.C."/>
            <person name="Koroleva G.I."/>
            <person name="Rosenzweig C.N."/>
            <person name="Palacios G.F."/>
            <person name="Redden C.L."/>
            <person name="Minogue T.D."/>
            <person name="Chain P.S."/>
        </authorList>
    </citation>
    <scope>NUCLEOTIDE SEQUENCE [LARGE SCALE GENOMIC DNA]</scope>
    <source>
        <strain evidence="1 4">HD1011</strain>
        <plasmid evidence="1 4">2</plasmid>
    </source>
</reference>
<dbReference type="EMBL" id="CP009334">
    <property type="protein sequence ID" value="AJG74038.1"/>
    <property type="molecule type" value="Genomic_DNA"/>
</dbReference>
<accession>A0A0B5NPI3</accession>
<proteinExistence type="predicted"/>
<dbReference type="KEGG" id="btw:BF38_5765"/>
<dbReference type="EMBL" id="CP053979">
    <property type="protein sequence ID" value="QKH22788.1"/>
    <property type="molecule type" value="Genomic_DNA"/>
</dbReference>
<organism evidence="3 5">
    <name type="scientific">Bacillus thuringiensis</name>
    <dbReference type="NCBI Taxonomy" id="1428"/>
    <lineage>
        <taxon>Bacteria</taxon>
        <taxon>Bacillati</taxon>
        <taxon>Bacillota</taxon>
        <taxon>Bacilli</taxon>
        <taxon>Bacillales</taxon>
        <taxon>Bacillaceae</taxon>
        <taxon>Bacillus</taxon>
        <taxon>Bacillus cereus group</taxon>
    </lineage>
</organism>
<protein>
    <submittedName>
        <fullName evidence="3">Uncharacterized protein</fullName>
    </submittedName>
</protein>
<evidence type="ECO:0000313" key="4">
    <source>
        <dbReference type="Proteomes" id="UP000031876"/>
    </source>
</evidence>
<geneLocation type="plasmid" evidence="3 5">
    <name>unnamed3</name>
</geneLocation>
<keyword evidence="3" id="KW-0614">Plasmid</keyword>
<evidence type="ECO:0000313" key="5">
    <source>
        <dbReference type="Proteomes" id="UP000501107"/>
    </source>
</evidence>
<geneLocation type="plasmid" evidence="1 4">
    <name>2</name>
</geneLocation>
<dbReference type="RefSeq" id="WP_000389803.1">
    <property type="nucleotide sequence ID" value="NZ_CP009334.1"/>
</dbReference>
<name>A0A0B5NPI3_BACTU</name>
<dbReference type="Proteomes" id="UP001181533">
    <property type="component" value="Unassembled WGS sequence"/>
</dbReference>
<sequence>MEDLNFDFLKELSTLHNEIVLGRKQDSDFHSFILSNKERFNNLEYLSVAMERFELSEEYIQQNFESCKFVYDFMKENRCLALNTTGLRTGIRLGMFEDFVEDIMKQER</sequence>
<reference evidence="3 5" key="3">
    <citation type="submission" date="2020-05" db="EMBL/GenBank/DDBJ databases">
        <title>FDA dAtabase for Regulatory Grade micrObial Sequences (FDA-ARGOS): Supporting development and validation of Infectious Disease Dx tests.</title>
        <authorList>
            <person name="Nelson B."/>
            <person name="Plummer A."/>
            <person name="Tallon L."/>
            <person name="Sadzewicz L."/>
            <person name="Zhao X."/>
            <person name="Vavikolanu K."/>
            <person name="Mehta A."/>
            <person name="Aluvathingal J."/>
            <person name="Nadendla S."/>
            <person name="Myers T."/>
            <person name="Yan Y."/>
            <person name="Sichtig H."/>
        </authorList>
    </citation>
    <scope>NUCLEOTIDE SEQUENCE [LARGE SCALE GENOMIC DNA]</scope>
    <source>
        <strain evidence="3 5">FDAARGOS_795</strain>
        <plasmid evidence="3 5">unnamed3</plasmid>
    </source>
</reference>